<keyword evidence="2" id="KW-1185">Reference proteome</keyword>
<proteinExistence type="predicted"/>
<sequence length="90" mass="10504">MVERTYRCSNCLDNTVSRGFDVSHLSVTCGDCGEFARFVNDDVFEQYRAFEEAPPDHLEWDRLDRAEKFMISDQVVREGRSIEDFEITEA</sequence>
<gene>
    <name evidence="1" type="ORF">C475_21284</name>
</gene>
<evidence type="ECO:0008006" key="3">
    <source>
        <dbReference type="Google" id="ProtNLM"/>
    </source>
</evidence>
<dbReference type="AlphaFoldDB" id="M0C9G3"/>
<dbReference type="RefSeq" id="WP_006885921.1">
    <property type="nucleotide sequence ID" value="NZ_AOIU01000048.1"/>
</dbReference>
<dbReference type="OrthoDB" id="238199at2157"/>
<comment type="caution">
    <text evidence="1">The sequence shown here is derived from an EMBL/GenBank/DDBJ whole genome shotgun (WGS) entry which is preliminary data.</text>
</comment>
<accession>M0C9G3</accession>
<organism evidence="1 2">
    <name type="scientific">Halosimplex carlsbadense 2-9-1</name>
    <dbReference type="NCBI Taxonomy" id="797114"/>
    <lineage>
        <taxon>Archaea</taxon>
        <taxon>Methanobacteriati</taxon>
        <taxon>Methanobacteriota</taxon>
        <taxon>Stenosarchaea group</taxon>
        <taxon>Halobacteria</taxon>
        <taxon>Halobacteriales</taxon>
        <taxon>Haloarculaceae</taxon>
        <taxon>Halosimplex</taxon>
    </lineage>
</organism>
<dbReference type="EMBL" id="AOIU01000048">
    <property type="protein sequence ID" value="ELZ19875.1"/>
    <property type="molecule type" value="Genomic_DNA"/>
</dbReference>
<name>M0C9G3_9EURY</name>
<protein>
    <recommendedName>
        <fullName evidence="3">Small CPxCG-related zinc finger protein</fullName>
    </recommendedName>
</protein>
<dbReference type="Proteomes" id="UP000011626">
    <property type="component" value="Unassembled WGS sequence"/>
</dbReference>
<evidence type="ECO:0000313" key="2">
    <source>
        <dbReference type="Proteomes" id="UP000011626"/>
    </source>
</evidence>
<evidence type="ECO:0000313" key="1">
    <source>
        <dbReference type="EMBL" id="ELZ19875.1"/>
    </source>
</evidence>
<dbReference type="eggNOG" id="arCOG12167">
    <property type="taxonomic scope" value="Archaea"/>
</dbReference>
<reference evidence="1 2" key="1">
    <citation type="journal article" date="2014" name="PLoS Genet.">
        <title>Phylogenetically driven sequencing of extremely halophilic archaea reveals strategies for static and dynamic osmo-response.</title>
        <authorList>
            <person name="Becker E.A."/>
            <person name="Seitzer P.M."/>
            <person name="Tritt A."/>
            <person name="Larsen D."/>
            <person name="Krusor M."/>
            <person name="Yao A.I."/>
            <person name="Wu D."/>
            <person name="Madern D."/>
            <person name="Eisen J.A."/>
            <person name="Darling A.E."/>
            <person name="Facciotti M.T."/>
        </authorList>
    </citation>
    <scope>NUCLEOTIDE SEQUENCE [LARGE SCALE GENOMIC DNA]</scope>
    <source>
        <strain evidence="1 2">2-9-1</strain>
    </source>
</reference>